<keyword evidence="3" id="KW-1185">Reference proteome</keyword>
<reference evidence="2 3" key="1">
    <citation type="submission" date="2018-04" db="EMBL/GenBank/DDBJ databases">
        <title>Genomic Encyclopedia of Type Strains, Phase IV (KMG-IV): sequencing the most valuable type-strain genomes for metagenomic binning, comparative biology and taxonomic classification.</title>
        <authorList>
            <person name="Goeker M."/>
        </authorList>
    </citation>
    <scope>NUCLEOTIDE SEQUENCE [LARGE SCALE GENOMIC DNA]</scope>
    <source>
        <strain evidence="2 3">DSM 28795</strain>
    </source>
</reference>
<sequence>MSQATSQANSTSLSQASSRVDSQSDNTQYSQDLSQAVSQANSTSVIDSASNVASQSDSTLLAHDLSAASSLAIQTAASQSTSREQVSVLAQAASQSEAQTLAIQDRMGALGDEDDNQLSFRAATPALSAATTKDDKTGRVTVTDGTGINDVFSKPTLDPTGQKINNAAQISADGSVVLTEDKKSQVGSIATKDKIDLKHDFHLTGRIDLGSKYYPDGADGIGIAFSKENIGSVGYSGALNGIGGLRDVTGFKLDSFYNDAQAPSY</sequence>
<accession>A0A2U1D558</accession>
<dbReference type="Proteomes" id="UP000245433">
    <property type="component" value="Unassembled WGS sequence"/>
</dbReference>
<dbReference type="SUPFAM" id="SSF49899">
    <property type="entry name" value="Concanavalin A-like lectins/glucanases"/>
    <property type="match status" value="1"/>
</dbReference>
<gene>
    <name evidence="2" type="ORF">C7384_1108</name>
</gene>
<name>A0A2U1D558_9LACO</name>
<feature type="region of interest" description="Disordered" evidence="1">
    <location>
        <begin position="1"/>
        <end position="57"/>
    </location>
</feature>
<evidence type="ECO:0000313" key="2">
    <source>
        <dbReference type="EMBL" id="PVY82816.1"/>
    </source>
</evidence>
<dbReference type="InterPro" id="IPR013320">
    <property type="entry name" value="ConA-like_dom_sf"/>
</dbReference>
<proteinExistence type="predicted"/>
<dbReference type="EMBL" id="QEKT01000010">
    <property type="protein sequence ID" value="PVY82816.1"/>
    <property type="molecule type" value="Genomic_DNA"/>
</dbReference>
<dbReference type="Pfam" id="PF18483">
    <property type="entry name" value="Lectin_L-type_dom"/>
    <property type="match status" value="1"/>
</dbReference>
<dbReference type="OrthoDB" id="2149791at2"/>
<evidence type="ECO:0000313" key="3">
    <source>
        <dbReference type="Proteomes" id="UP000245433"/>
    </source>
</evidence>
<dbReference type="Gene3D" id="2.60.120.200">
    <property type="match status" value="1"/>
</dbReference>
<protein>
    <submittedName>
        <fullName evidence="2">Uncharacterized protein</fullName>
    </submittedName>
</protein>
<organism evidence="2 3">
    <name type="scientific">Convivina intestini</name>
    <dbReference type="NCBI Taxonomy" id="1505726"/>
    <lineage>
        <taxon>Bacteria</taxon>
        <taxon>Bacillati</taxon>
        <taxon>Bacillota</taxon>
        <taxon>Bacilli</taxon>
        <taxon>Lactobacillales</taxon>
        <taxon>Lactobacillaceae</taxon>
        <taxon>Convivina</taxon>
    </lineage>
</organism>
<dbReference type="AlphaFoldDB" id="A0A2U1D558"/>
<comment type="caution">
    <text evidence="2">The sequence shown here is derived from an EMBL/GenBank/DDBJ whole genome shotgun (WGS) entry which is preliminary data.</text>
</comment>
<evidence type="ECO:0000256" key="1">
    <source>
        <dbReference type="SAM" id="MobiDB-lite"/>
    </source>
</evidence>
<feature type="compositionally biased region" description="Polar residues" evidence="1">
    <location>
        <begin position="1"/>
        <end position="55"/>
    </location>
</feature>
<dbReference type="RefSeq" id="WP_133240787.1">
    <property type="nucleotide sequence ID" value="NZ_CAKOEX010000010.1"/>
</dbReference>